<evidence type="ECO:0000256" key="5">
    <source>
        <dbReference type="SAM" id="MobiDB-lite"/>
    </source>
</evidence>
<dbReference type="PANTHER" id="PTHR12447:SF31">
    <property type="entry name" value="LD31969P"/>
    <property type="match status" value="1"/>
</dbReference>
<evidence type="ECO:0000256" key="3">
    <source>
        <dbReference type="ARBA" id="ARBA00023136"/>
    </source>
</evidence>
<organism evidence="7">
    <name type="scientific">Hirondellea gigas</name>
    <dbReference type="NCBI Taxonomy" id="1518452"/>
    <lineage>
        <taxon>Eukaryota</taxon>
        <taxon>Metazoa</taxon>
        <taxon>Ecdysozoa</taxon>
        <taxon>Arthropoda</taxon>
        <taxon>Crustacea</taxon>
        <taxon>Multicrustacea</taxon>
        <taxon>Malacostraca</taxon>
        <taxon>Eumalacostraca</taxon>
        <taxon>Peracarida</taxon>
        <taxon>Amphipoda</taxon>
        <taxon>Amphilochidea</taxon>
        <taxon>Lysianassida</taxon>
        <taxon>Lysianassidira</taxon>
        <taxon>Lysianassoidea</taxon>
        <taxon>Lysianassidae</taxon>
        <taxon>Hirondellea</taxon>
    </lineage>
</organism>
<dbReference type="Pfam" id="PF11904">
    <property type="entry name" value="ANKRD13_C"/>
    <property type="match status" value="1"/>
</dbReference>
<dbReference type="Gene3D" id="1.25.40.20">
    <property type="entry name" value="Ankyrin repeat-containing domain"/>
    <property type="match status" value="1"/>
</dbReference>
<dbReference type="AlphaFoldDB" id="A0A6A7FTC8"/>
<dbReference type="PANTHER" id="PTHR12447">
    <property type="entry name" value="ANKYRIN REPEAT DOMAIN-CONTAINING PROTEIN 13"/>
    <property type="match status" value="1"/>
</dbReference>
<dbReference type="InterPro" id="IPR021832">
    <property type="entry name" value="ANKRD13"/>
</dbReference>
<evidence type="ECO:0000259" key="6">
    <source>
        <dbReference type="Pfam" id="PF11904"/>
    </source>
</evidence>
<dbReference type="InterPro" id="IPR002110">
    <property type="entry name" value="Ankyrin_rpt"/>
</dbReference>
<evidence type="ECO:0000313" key="7">
    <source>
        <dbReference type="EMBL" id="LAC21433.1"/>
    </source>
</evidence>
<comment type="subcellular location">
    <subcellularLocation>
        <location evidence="1">Endomembrane system</location>
    </subcellularLocation>
</comment>
<feature type="region of interest" description="Disordered" evidence="5">
    <location>
        <begin position="709"/>
        <end position="744"/>
    </location>
</feature>
<feature type="region of interest" description="Disordered" evidence="5">
    <location>
        <begin position="58"/>
        <end position="81"/>
    </location>
</feature>
<evidence type="ECO:0000256" key="4">
    <source>
        <dbReference type="PROSITE-ProRule" id="PRU00023"/>
    </source>
</evidence>
<keyword evidence="2" id="KW-0677">Repeat</keyword>
<feature type="compositionally biased region" description="Polar residues" evidence="5">
    <location>
        <begin position="416"/>
        <end position="429"/>
    </location>
</feature>
<feature type="compositionally biased region" description="Low complexity" evidence="5">
    <location>
        <begin position="709"/>
        <end position="729"/>
    </location>
</feature>
<feature type="compositionally biased region" description="Basic and acidic residues" evidence="5">
    <location>
        <begin position="10"/>
        <end position="19"/>
    </location>
</feature>
<feature type="repeat" description="ANK" evidence="4">
    <location>
        <begin position="138"/>
        <end position="170"/>
    </location>
</feature>
<dbReference type="PROSITE" id="PS50088">
    <property type="entry name" value="ANK_REPEAT"/>
    <property type="match status" value="1"/>
</dbReference>
<reference evidence="7" key="1">
    <citation type="submission" date="2017-11" db="EMBL/GenBank/DDBJ databases">
        <title>The sensing device of the deep-sea amphipod.</title>
        <authorList>
            <person name="Kobayashi H."/>
            <person name="Nagahama T."/>
            <person name="Arai W."/>
            <person name="Sasagawa Y."/>
            <person name="Umeda M."/>
            <person name="Hayashi T."/>
            <person name="Nikaido I."/>
            <person name="Watanabe H."/>
            <person name="Oguri K."/>
            <person name="Kitazato H."/>
            <person name="Fujioka K."/>
            <person name="Kido Y."/>
            <person name="Takami H."/>
        </authorList>
    </citation>
    <scope>NUCLEOTIDE SEQUENCE</scope>
    <source>
        <tissue evidence="7">Whole body</tissue>
    </source>
</reference>
<dbReference type="EMBL" id="IACT01002134">
    <property type="protein sequence ID" value="LAC21433.1"/>
    <property type="molecule type" value="mRNA"/>
</dbReference>
<feature type="region of interest" description="Disordered" evidence="5">
    <location>
        <begin position="1"/>
        <end position="28"/>
    </location>
</feature>
<protein>
    <submittedName>
        <fullName evidence="7">Ankyrin repeat domain-containing protein 13D-like</fullName>
    </submittedName>
</protein>
<evidence type="ECO:0000256" key="2">
    <source>
        <dbReference type="ARBA" id="ARBA00022737"/>
    </source>
</evidence>
<dbReference type="SUPFAM" id="SSF48403">
    <property type="entry name" value="Ankyrin repeat"/>
    <property type="match status" value="1"/>
</dbReference>
<dbReference type="InterPro" id="IPR055285">
    <property type="entry name" value="ANKRD13_C"/>
</dbReference>
<evidence type="ECO:0000256" key="1">
    <source>
        <dbReference type="ARBA" id="ARBA00004308"/>
    </source>
</evidence>
<proteinExistence type="evidence at transcript level"/>
<feature type="compositionally biased region" description="Low complexity" evidence="5">
    <location>
        <begin position="66"/>
        <end position="81"/>
    </location>
</feature>
<feature type="region of interest" description="Disordered" evidence="5">
    <location>
        <begin position="405"/>
        <end position="429"/>
    </location>
</feature>
<dbReference type="GO" id="GO:0005737">
    <property type="term" value="C:cytoplasm"/>
    <property type="evidence" value="ECO:0007669"/>
    <property type="project" value="TreeGrafter"/>
</dbReference>
<keyword evidence="4" id="KW-0040">ANK repeat</keyword>
<feature type="region of interest" description="Disordered" evidence="5">
    <location>
        <begin position="626"/>
        <end position="655"/>
    </location>
</feature>
<feature type="domain" description="Ankyrin repeat" evidence="6">
    <location>
        <begin position="254"/>
        <end position="563"/>
    </location>
</feature>
<dbReference type="Pfam" id="PF12796">
    <property type="entry name" value="Ank_2"/>
    <property type="match status" value="1"/>
</dbReference>
<accession>A0A6A7FTC8</accession>
<sequence length="786" mass="85351">MAESLNNGFKDSDLLDTSDKTPSSDAKANTDTGEIIILNAEPETSTIFLEALNNRDATTTPNEVYSSSNSSSANDRMNSNSDSDNACFVSADGDSPVLSTRKFEKEFPLHWHVWHNDLQQLTTELAKPSVDLELRDRRGRTALLLAVTLGHLEPTRMLLLAGCSTQAETEQGWTVVQEAVSCGEPQLLSLVLQGRDAERHSSRALGIPHLLQKLAQAPDFYVEMKWEFTSWVPLVSRVCPSDTYRVFKRGSSVRIDTTLLGFHDTHWQRGSRSYVFKGHGGDGAVMYEVDHDKRVVYMEEMQNGGAENANVPSDALVSQRLTSPNVATTIDTDKICFERDKSGIWGWRADKSELINGHDCKVFSASNVEIVTKTRTEHLTAADKERTAAQRSPLHSFFAMAEEVHEETVPPPQADDAQQSGEGGSNNPCNISADEYFDEQCDLGARDIGRPREMVHKLQKFKAVLWLAENYPLRLQEQVMPIVDLMAISSTHFAKLQHFIQMQLPSGFPVKIEIPLFHVLTARITFGNIFGLDSGVEGVTSMEDGDRLACLLDQDIFDPPRDYFSIGGSEPHLGRSLALEEDDALLQFALHQSLLDSNGDSGAAAAAAGATMDVWEALQEDAANAVEPDAGTNGTGSGGGTVARRSPARSSPAGDRSALLFSAAQTAEQTYLQRAIEESLMLAQMTACDTAAAAAAAGETVSSSAATATNNAVSVSSPSTCSTVSESSSGSGGDRATTDSSVSPADSDLALALALSKQQLEEDQQRRRRREDDLLQQILQLSLTEK</sequence>
<dbReference type="InterPro" id="IPR036770">
    <property type="entry name" value="Ankyrin_rpt-contain_sf"/>
</dbReference>
<dbReference type="GO" id="GO:0012505">
    <property type="term" value="C:endomembrane system"/>
    <property type="evidence" value="ECO:0007669"/>
    <property type="project" value="UniProtKB-SubCell"/>
</dbReference>
<keyword evidence="3" id="KW-0472">Membrane</keyword>
<name>A0A6A7FTC8_9CRUS</name>